<dbReference type="Gene3D" id="2.120.10.30">
    <property type="entry name" value="TolB, C-terminal domain"/>
    <property type="match status" value="2"/>
</dbReference>
<dbReference type="InterPro" id="IPR029058">
    <property type="entry name" value="AB_hydrolase_fold"/>
</dbReference>
<feature type="domain" description="Peptidase S9 prolyl oligopeptidase catalytic" evidence="4">
    <location>
        <begin position="473"/>
        <end position="680"/>
    </location>
</feature>
<keyword evidence="1" id="KW-0378">Hydrolase</keyword>
<dbReference type="EMBL" id="JBHSDU010000003">
    <property type="protein sequence ID" value="MFC4311392.1"/>
    <property type="molecule type" value="Genomic_DNA"/>
</dbReference>
<dbReference type="InterPro" id="IPR011659">
    <property type="entry name" value="WD40"/>
</dbReference>
<evidence type="ECO:0000313" key="6">
    <source>
        <dbReference type="Proteomes" id="UP001595904"/>
    </source>
</evidence>
<sequence>MQLRLLVALLVTATPLTTVLADPPDAPNKIFQGSDLFGLQFASDPQIRPDGRAVAYARHSFDIMTDRGRTSIWLADTESGTQTPVVAGAGSHNSPRWSPKGDRLAYVSTAEDGRPQLFVRWMQTGQTAKLAELLDAPDALTWSPDGKWIAFTMFAPDEKKPLGEAPPKPENAQWAPPLEVITDITYRADGAGYLKPGYTHVYVVAADGGTPRQLTFGAFNEGGPLSWAPDGSYLVVTGNRNENWRREPVNTELYRIALADGQITQLTNRPGPDESARVSPDGKTIAYLSFEDKFMGYQNVELYVMNADGSNPRSLTASLDRSIDDVQWAPNGRDLYVRYDDKAVTKVARVALNGKLTPVAQGLTGGGLDRPYTGGDFTVANDGTIAFTSGSGARPSDISISRGGRTKQLTDLNEGSLAGKTLGQVQHLDVKSSFDQRPVDAWLVLPPNFDRNKKYPLILEIHGGPFSAYGPVFSTDNQLYAAAGYVVLYTNPRGSTSYGDEFANLIHHKYPGNDYDDLISCVDAAIAQGFVDPNNLFVTGGSGGGVLTAWIVGKTNRFKAAASQKPVINWTSLVLTTDGSAFMTKYWFGKTPWEDPQGYWARSPLSLVGSVKTPTLVVVGDQDFRTPLSDSEQYYQALQLAGVPTGLVKVPGASHGGFTARPSQSAAKASAILAWFERYRGK</sequence>
<dbReference type="SUPFAM" id="SSF53474">
    <property type="entry name" value="alpha/beta-Hydrolases"/>
    <property type="match status" value="1"/>
</dbReference>
<feature type="signal peptide" evidence="3">
    <location>
        <begin position="1"/>
        <end position="21"/>
    </location>
</feature>
<dbReference type="Pfam" id="PF00326">
    <property type="entry name" value="Peptidase_S9"/>
    <property type="match status" value="1"/>
</dbReference>
<dbReference type="InterPro" id="IPR001375">
    <property type="entry name" value="Peptidase_S9_cat"/>
</dbReference>
<evidence type="ECO:0000256" key="2">
    <source>
        <dbReference type="ARBA" id="ARBA00022825"/>
    </source>
</evidence>
<dbReference type="PANTHER" id="PTHR42776">
    <property type="entry name" value="SERINE PEPTIDASE S9 FAMILY MEMBER"/>
    <property type="match status" value="1"/>
</dbReference>
<dbReference type="SUPFAM" id="SSF82171">
    <property type="entry name" value="DPP6 N-terminal domain-like"/>
    <property type="match status" value="1"/>
</dbReference>
<proteinExistence type="predicted"/>
<evidence type="ECO:0000256" key="3">
    <source>
        <dbReference type="SAM" id="SignalP"/>
    </source>
</evidence>
<evidence type="ECO:0000313" key="5">
    <source>
        <dbReference type="EMBL" id="MFC4311392.1"/>
    </source>
</evidence>
<keyword evidence="6" id="KW-1185">Reference proteome</keyword>
<organism evidence="5 6">
    <name type="scientific">Steroidobacter flavus</name>
    <dbReference type="NCBI Taxonomy" id="1842136"/>
    <lineage>
        <taxon>Bacteria</taxon>
        <taxon>Pseudomonadati</taxon>
        <taxon>Pseudomonadota</taxon>
        <taxon>Gammaproteobacteria</taxon>
        <taxon>Steroidobacterales</taxon>
        <taxon>Steroidobacteraceae</taxon>
        <taxon>Steroidobacter</taxon>
    </lineage>
</organism>
<gene>
    <name evidence="5" type="ORF">ACFPN2_19995</name>
</gene>
<keyword evidence="2" id="KW-0645">Protease</keyword>
<dbReference type="Gene3D" id="3.40.50.1820">
    <property type="entry name" value="alpha/beta hydrolase"/>
    <property type="match status" value="1"/>
</dbReference>
<comment type="caution">
    <text evidence="5">The sequence shown here is derived from an EMBL/GenBank/DDBJ whole genome shotgun (WGS) entry which is preliminary data.</text>
</comment>
<dbReference type="InterPro" id="IPR011042">
    <property type="entry name" value="6-blade_b-propeller_TolB-like"/>
</dbReference>
<feature type="chain" id="PRO_5047303440" evidence="3">
    <location>
        <begin position="22"/>
        <end position="682"/>
    </location>
</feature>
<keyword evidence="2" id="KW-0720">Serine protease</keyword>
<keyword evidence="3" id="KW-0732">Signal</keyword>
<dbReference type="Pfam" id="PF07676">
    <property type="entry name" value="PD40"/>
    <property type="match status" value="4"/>
</dbReference>
<dbReference type="Proteomes" id="UP001595904">
    <property type="component" value="Unassembled WGS sequence"/>
</dbReference>
<protein>
    <submittedName>
        <fullName evidence="5">Prolyl oligopeptidase family serine peptidase</fullName>
    </submittedName>
</protein>
<evidence type="ECO:0000256" key="1">
    <source>
        <dbReference type="ARBA" id="ARBA00022801"/>
    </source>
</evidence>
<dbReference type="RefSeq" id="WP_380599690.1">
    <property type="nucleotide sequence ID" value="NZ_JBHSDU010000003.1"/>
</dbReference>
<name>A0ABV8SV85_9GAMM</name>
<reference evidence="6" key="1">
    <citation type="journal article" date="2019" name="Int. J. Syst. Evol. Microbiol.">
        <title>The Global Catalogue of Microorganisms (GCM) 10K type strain sequencing project: providing services to taxonomists for standard genome sequencing and annotation.</title>
        <authorList>
            <consortium name="The Broad Institute Genomics Platform"/>
            <consortium name="The Broad Institute Genome Sequencing Center for Infectious Disease"/>
            <person name="Wu L."/>
            <person name="Ma J."/>
        </authorList>
    </citation>
    <scope>NUCLEOTIDE SEQUENCE [LARGE SCALE GENOMIC DNA]</scope>
    <source>
        <strain evidence="6">CGMCC 1.10759</strain>
    </source>
</reference>
<dbReference type="PANTHER" id="PTHR42776:SF27">
    <property type="entry name" value="DIPEPTIDYL PEPTIDASE FAMILY MEMBER 6"/>
    <property type="match status" value="1"/>
</dbReference>
<evidence type="ECO:0000259" key="4">
    <source>
        <dbReference type="Pfam" id="PF00326"/>
    </source>
</evidence>
<accession>A0ABV8SV85</accession>